<protein>
    <recommendedName>
        <fullName evidence="3">Outer membrane lipoprotein-sorting protein</fullName>
    </recommendedName>
</protein>
<dbReference type="InterPro" id="IPR045444">
    <property type="entry name" value="DUF6503"/>
</dbReference>
<reference evidence="2" key="1">
    <citation type="submission" date="2023-07" db="EMBL/GenBank/DDBJ databases">
        <title>Zobellia barbeyronii sp. nov., a new marine flavobacterium, isolated from green and red algae.</title>
        <authorList>
            <person name="Nedashkovskaya O.I."/>
            <person name="Otstavnykh N."/>
            <person name="Zhukova N."/>
            <person name="Guzev K."/>
            <person name="Chausova V."/>
            <person name="Tekutyeva L."/>
            <person name="Mikhailov V."/>
            <person name="Isaeva M."/>
        </authorList>
    </citation>
    <scope>NUCLEOTIDE SEQUENCE [LARGE SCALE GENOMIC DNA]</scope>
    <source>
        <strain evidence="2">KMM 6746</strain>
    </source>
</reference>
<evidence type="ECO:0008006" key="3">
    <source>
        <dbReference type="Google" id="ProtNLM"/>
    </source>
</evidence>
<dbReference type="PROSITE" id="PS51257">
    <property type="entry name" value="PROKAR_LIPOPROTEIN"/>
    <property type="match status" value="1"/>
</dbReference>
<keyword evidence="2" id="KW-1185">Reference proteome</keyword>
<accession>A0ABS5WL49</accession>
<evidence type="ECO:0000313" key="2">
    <source>
        <dbReference type="Proteomes" id="UP000740413"/>
    </source>
</evidence>
<proteinExistence type="predicted"/>
<dbReference type="Proteomes" id="UP000740413">
    <property type="component" value="Unassembled WGS sequence"/>
</dbReference>
<dbReference type="EMBL" id="JACATN010000010">
    <property type="protein sequence ID" value="MBT2163631.1"/>
    <property type="molecule type" value="Genomic_DNA"/>
</dbReference>
<sequence length="270" mass="30434">MKALYTSILVLFFCFFTSCKETKYKPSSKTVDTAAASSAKQDSSSLLDKCINAHGGIQKWTSFTGISYNLEENGKTVYQLTNIKDRRAYLKSNDYEVGFDGKVAWAKPDASKIPGKSPAFYYNLDFYFLGVPFLLKDPGVVATDEGTSVINGKNYKTLKITFGSEIGLSPEDVYYLYLNPETFRLEILTYSVSFFKKENAQINSAKTYSEYKEVQGIMMPTKLENFEWNDGKLGKSTNHIRLFSDIQFLNEIPDKSIFEAPKGSITESIN</sequence>
<organism evidence="1 2">
    <name type="scientific">Zobellia barbeyronii</name>
    <dbReference type="NCBI Taxonomy" id="2748009"/>
    <lineage>
        <taxon>Bacteria</taxon>
        <taxon>Pseudomonadati</taxon>
        <taxon>Bacteroidota</taxon>
        <taxon>Flavobacteriia</taxon>
        <taxon>Flavobacteriales</taxon>
        <taxon>Flavobacteriaceae</taxon>
        <taxon>Zobellia</taxon>
    </lineage>
</organism>
<dbReference type="Pfam" id="PF20113">
    <property type="entry name" value="DUF6503"/>
    <property type="match status" value="1"/>
</dbReference>
<comment type="caution">
    <text evidence="1">The sequence shown here is derived from an EMBL/GenBank/DDBJ whole genome shotgun (WGS) entry which is preliminary data.</text>
</comment>
<gene>
    <name evidence="1" type="ORF">HW347_20335</name>
</gene>
<name>A0ABS5WL49_9FLAO</name>
<evidence type="ECO:0000313" key="1">
    <source>
        <dbReference type="EMBL" id="MBT2163631.1"/>
    </source>
</evidence>
<dbReference type="RefSeq" id="WP_214613563.1">
    <property type="nucleotide sequence ID" value="NZ_JACATN010000010.1"/>
</dbReference>